<reference evidence="4" key="3">
    <citation type="submission" date="2023-05" db="EMBL/GenBank/DDBJ databases">
        <authorList>
            <person name="Smith C.H."/>
        </authorList>
    </citation>
    <scope>NUCLEOTIDE SEQUENCE</scope>
    <source>
        <strain evidence="4">CHS0354</strain>
        <tissue evidence="4">Mantle</tissue>
    </source>
</reference>
<sequence>MKYPVVSMVCSVLFVAVNADIYLHSPRGSNNRHDENTRERRNGNRLFDSQNNERGGYNVGSPMKYYSGSKYQIEWTNQHSCNNANSNCELILQYMCNSDLRDGTRTNTIPDSEDGSKDQQFGMHEDYEYYLWCSLRERNKGLFTADQNLVNKHTAKYTRQDNQGKRYGYECAEEKDYYPYWQPSPWKDIAILTNNAKKCPYYQSESQNVKSRWGCYFSFENLKKAKNQIDNFPKKSLPNNKEDCEKTEFNGIRGVWKEFPAHGLPQPDCRETDFSRDNHLGNGLDGSPNLYNWTLPNIDETKCVFRIRYNISTEDYDSWNTTAEYNGNPTKLDLSDKYGLPSAEVAKNRGFVFKGNPNVKLFADANFELQLAVDTSQYGRTFQDRTHVFSIKERPDSLKGAVIHNLNVRGKRGNIVQVYPAVEYDFVPNTLNIMTGDYVHFQWTGSNNNPLNNAGQGKAGTDRNNALLLTSQLYPEGNDVPFGPGPVFGHYGNNYPSSLNNASFLDLRKTDLIQLSFLKPNNADKDLNNADPYFNLEPRQVTTVGTYHYVCTRNNNFSNRDQKGRISVTKFTMENGALGYMGGVMTSRDGQVVLIADQGVLDGLQKLTLEVWPREEGVRRMESNGAKLSIGEKYVSNFVVISPQTEITVLGKKFQVRMQTDPDASNVNIYVSSTDSSFSSWSKVKSDIGKDGVATFSASRGGVYVAKSDSYTVLIISLCVSILVIFLIAGGGILYFRKNPNKWKQLKESTNLVKRSTQDKV</sequence>
<evidence type="ECO:0008006" key="6">
    <source>
        <dbReference type="Google" id="ProtNLM"/>
    </source>
</evidence>
<comment type="caution">
    <text evidence="4">The sequence shown here is derived from an EMBL/GenBank/DDBJ whole genome shotgun (WGS) entry which is preliminary data.</text>
</comment>
<feature type="compositionally biased region" description="Basic and acidic residues" evidence="1">
    <location>
        <begin position="31"/>
        <end position="42"/>
    </location>
</feature>
<feature type="signal peptide" evidence="3">
    <location>
        <begin position="1"/>
        <end position="19"/>
    </location>
</feature>
<name>A0AAE0TBI7_9BIVA</name>
<evidence type="ECO:0000256" key="3">
    <source>
        <dbReference type="SAM" id="SignalP"/>
    </source>
</evidence>
<keyword evidence="3" id="KW-0732">Signal</keyword>
<protein>
    <recommendedName>
        <fullName evidence="6">Protein DD3-3</fullName>
    </recommendedName>
</protein>
<dbReference type="EMBL" id="JAEAOA010000583">
    <property type="protein sequence ID" value="KAK3607196.1"/>
    <property type="molecule type" value="Genomic_DNA"/>
</dbReference>
<reference evidence="4" key="1">
    <citation type="journal article" date="2021" name="Genome Biol. Evol.">
        <title>A High-Quality Reference Genome for a Parasitic Bivalve with Doubly Uniparental Inheritance (Bivalvia: Unionida).</title>
        <authorList>
            <person name="Smith C.H."/>
        </authorList>
    </citation>
    <scope>NUCLEOTIDE SEQUENCE</scope>
    <source>
        <strain evidence="4">CHS0354</strain>
    </source>
</reference>
<feature type="region of interest" description="Disordered" evidence="1">
    <location>
        <begin position="25"/>
        <end position="59"/>
    </location>
</feature>
<organism evidence="4 5">
    <name type="scientific">Potamilus streckersoni</name>
    <dbReference type="NCBI Taxonomy" id="2493646"/>
    <lineage>
        <taxon>Eukaryota</taxon>
        <taxon>Metazoa</taxon>
        <taxon>Spiralia</taxon>
        <taxon>Lophotrochozoa</taxon>
        <taxon>Mollusca</taxon>
        <taxon>Bivalvia</taxon>
        <taxon>Autobranchia</taxon>
        <taxon>Heteroconchia</taxon>
        <taxon>Palaeoheterodonta</taxon>
        <taxon>Unionida</taxon>
        <taxon>Unionoidea</taxon>
        <taxon>Unionidae</taxon>
        <taxon>Ambleminae</taxon>
        <taxon>Lampsilini</taxon>
        <taxon>Potamilus</taxon>
    </lineage>
</organism>
<feature type="chain" id="PRO_5042075132" description="Protein DD3-3" evidence="3">
    <location>
        <begin position="20"/>
        <end position="761"/>
    </location>
</feature>
<keyword evidence="2" id="KW-0472">Membrane</keyword>
<keyword evidence="2" id="KW-0812">Transmembrane</keyword>
<proteinExistence type="predicted"/>
<evidence type="ECO:0000256" key="1">
    <source>
        <dbReference type="SAM" id="MobiDB-lite"/>
    </source>
</evidence>
<keyword evidence="5" id="KW-1185">Reference proteome</keyword>
<reference evidence="4" key="2">
    <citation type="journal article" date="2021" name="Genome Biol. Evol.">
        <title>Developing a high-quality reference genome for a parasitic bivalve with doubly uniparental inheritance (Bivalvia: Unionida).</title>
        <authorList>
            <person name="Smith C.H."/>
        </authorList>
    </citation>
    <scope>NUCLEOTIDE SEQUENCE</scope>
    <source>
        <strain evidence="4">CHS0354</strain>
        <tissue evidence="4">Mantle</tissue>
    </source>
</reference>
<feature type="transmembrane region" description="Helical" evidence="2">
    <location>
        <begin position="713"/>
        <end position="736"/>
    </location>
</feature>
<dbReference type="InterPro" id="IPR053320">
    <property type="entry name" value="Protein_DD3-3_O-glyco"/>
</dbReference>
<dbReference type="AlphaFoldDB" id="A0AAE0TBI7"/>
<dbReference type="PANTHER" id="PTHR35170:SF1">
    <property type="entry name" value="PROTEIN DD3-3"/>
    <property type="match status" value="1"/>
</dbReference>
<evidence type="ECO:0000313" key="5">
    <source>
        <dbReference type="Proteomes" id="UP001195483"/>
    </source>
</evidence>
<dbReference type="Proteomes" id="UP001195483">
    <property type="component" value="Unassembled WGS sequence"/>
</dbReference>
<evidence type="ECO:0000313" key="4">
    <source>
        <dbReference type="EMBL" id="KAK3607196.1"/>
    </source>
</evidence>
<keyword evidence="2" id="KW-1133">Transmembrane helix</keyword>
<evidence type="ECO:0000256" key="2">
    <source>
        <dbReference type="SAM" id="Phobius"/>
    </source>
</evidence>
<accession>A0AAE0TBI7</accession>
<gene>
    <name evidence="4" type="ORF">CHS0354_008881</name>
</gene>
<dbReference type="PANTHER" id="PTHR35170">
    <property type="entry name" value="PROTEIN DD3-3"/>
    <property type="match status" value="1"/>
</dbReference>